<sequence>MEKEMQPPRTATGPVARLLFDSQASERRQRRLSLSDRELRIIPLLLNGIGRFNTDVPSVPGA</sequence>
<feature type="region of interest" description="Disordered" evidence="1">
    <location>
        <begin position="1"/>
        <end position="22"/>
    </location>
</feature>
<gene>
    <name evidence="2" type="ORF">DENIS_0027</name>
</gene>
<reference evidence="3" key="2">
    <citation type="submission" date="2019-01" db="EMBL/GenBank/DDBJ databases">
        <title>Genome sequence of Desulfonema ishimotonii strain Tokyo 01.</title>
        <authorList>
            <person name="Fukui M."/>
        </authorList>
    </citation>
    <scope>NUCLEOTIDE SEQUENCE [LARGE SCALE GENOMIC DNA]</scope>
    <source>
        <strain evidence="3">Tokyo 01</strain>
    </source>
</reference>
<protein>
    <submittedName>
        <fullName evidence="2">Uncharacterized protein</fullName>
    </submittedName>
</protein>
<name>A0A401FQ51_9BACT</name>
<proteinExistence type="predicted"/>
<reference evidence="3" key="1">
    <citation type="submission" date="2017-11" db="EMBL/GenBank/DDBJ databases">
        <authorList>
            <person name="Watanabe M."/>
            <person name="Kojima H."/>
        </authorList>
    </citation>
    <scope>NUCLEOTIDE SEQUENCE [LARGE SCALE GENOMIC DNA]</scope>
    <source>
        <strain evidence="3">Tokyo 01</strain>
    </source>
</reference>
<accession>A0A401FQ51</accession>
<keyword evidence="3" id="KW-1185">Reference proteome</keyword>
<evidence type="ECO:0000313" key="3">
    <source>
        <dbReference type="Proteomes" id="UP000288096"/>
    </source>
</evidence>
<evidence type="ECO:0000313" key="2">
    <source>
        <dbReference type="EMBL" id="GBC59097.1"/>
    </source>
</evidence>
<evidence type="ECO:0000256" key="1">
    <source>
        <dbReference type="SAM" id="MobiDB-lite"/>
    </source>
</evidence>
<dbReference type="AlphaFoldDB" id="A0A401FQ51"/>
<dbReference type="Proteomes" id="UP000288096">
    <property type="component" value="Unassembled WGS sequence"/>
</dbReference>
<dbReference type="EMBL" id="BEXT01000001">
    <property type="protein sequence ID" value="GBC59097.1"/>
    <property type="molecule type" value="Genomic_DNA"/>
</dbReference>
<comment type="caution">
    <text evidence="2">The sequence shown here is derived from an EMBL/GenBank/DDBJ whole genome shotgun (WGS) entry which is preliminary data.</text>
</comment>
<organism evidence="2 3">
    <name type="scientific">Desulfonema ishimotonii</name>
    <dbReference type="NCBI Taxonomy" id="45657"/>
    <lineage>
        <taxon>Bacteria</taxon>
        <taxon>Pseudomonadati</taxon>
        <taxon>Thermodesulfobacteriota</taxon>
        <taxon>Desulfobacteria</taxon>
        <taxon>Desulfobacterales</taxon>
        <taxon>Desulfococcaceae</taxon>
        <taxon>Desulfonema</taxon>
    </lineage>
</organism>